<evidence type="ECO:0000313" key="1">
    <source>
        <dbReference type="EMBL" id="CAD7405996.1"/>
    </source>
</evidence>
<dbReference type="AlphaFoldDB" id="A0A7R9D1H5"/>
<dbReference type="Gene3D" id="1.10.10.10">
    <property type="entry name" value="Winged helix-like DNA-binding domain superfamily/Winged helix DNA-binding domain"/>
    <property type="match status" value="1"/>
</dbReference>
<name>A0A7R9D1H5_TIMCR</name>
<dbReference type="PANTHER" id="PTHR16206">
    <property type="entry name" value="DEP DOMAIN-CONTAINING"/>
    <property type="match status" value="1"/>
</dbReference>
<protein>
    <submittedName>
        <fullName evidence="1">Uncharacterized protein</fullName>
    </submittedName>
</protein>
<gene>
    <name evidence="1" type="ORF">TCEB3V08_LOCUS8280</name>
</gene>
<organism evidence="1">
    <name type="scientific">Timema cristinae</name>
    <name type="common">Walking stick</name>
    <dbReference type="NCBI Taxonomy" id="61476"/>
    <lineage>
        <taxon>Eukaryota</taxon>
        <taxon>Metazoa</taxon>
        <taxon>Ecdysozoa</taxon>
        <taxon>Arthropoda</taxon>
        <taxon>Hexapoda</taxon>
        <taxon>Insecta</taxon>
        <taxon>Pterygota</taxon>
        <taxon>Neoptera</taxon>
        <taxon>Polyneoptera</taxon>
        <taxon>Phasmatodea</taxon>
        <taxon>Timematodea</taxon>
        <taxon>Timematoidea</taxon>
        <taxon>Timematidae</taxon>
        <taxon>Timema</taxon>
    </lineage>
</organism>
<sequence length="356" mass="41092">MDALEEVTTHNSRGWISGPEVGETAWKELIDTFHHTVPTRRHWKHMKAYDNCFSGVEAITYFHKALQVNPHINKTVTRAQTFPKNNSKSPNVLHLANHRYKKSNKDKLTKEYARKKRVGKENIDPLLMREATEYHDTKQSNLQNHGDTSMSTIQVSQSRPIQETFHHYENIIVYQGLEGRNSHKKHMSPQNEEMCTSRELQNTQLIRKQSRYIQGHNNSELVMEKPQAWREPKPIPEMTKHLSEMPQETYEHKPIYTTEPVRNQELTSESSHMRQEKKIALGTSQASCEQNLIGKQGSFVHPYGIFPMMAGNNNDNLSDDELAGFVVKSCWRTPNLCMSTVIIFLGKAQLEVSSEL</sequence>
<dbReference type="InterPro" id="IPR036388">
    <property type="entry name" value="WH-like_DNA-bd_sf"/>
</dbReference>
<reference evidence="1" key="1">
    <citation type="submission" date="2020-11" db="EMBL/GenBank/DDBJ databases">
        <authorList>
            <person name="Tran Van P."/>
        </authorList>
    </citation>
    <scope>NUCLEOTIDE SEQUENCE</scope>
</reference>
<dbReference type="PANTHER" id="PTHR16206:SF4">
    <property type="entry name" value="PROTEIN LET-99"/>
    <property type="match status" value="1"/>
</dbReference>
<dbReference type="EMBL" id="OC319669">
    <property type="protein sequence ID" value="CAD7405996.1"/>
    <property type="molecule type" value="Genomic_DNA"/>
</dbReference>
<proteinExistence type="predicted"/>
<accession>A0A7R9D1H5</accession>